<accession>V5TUE7</accession>
<dbReference type="KEGG" id="csi:P262_00532"/>
<name>V5TUE7_9ENTR</name>
<dbReference type="Proteomes" id="UP000018545">
    <property type="component" value="Chromosome"/>
</dbReference>
<organism evidence="1 2">
    <name type="scientific">Cronobacter malonaticus</name>
    <dbReference type="NCBI Taxonomy" id="413503"/>
    <lineage>
        <taxon>Bacteria</taxon>
        <taxon>Pseudomonadati</taxon>
        <taxon>Pseudomonadota</taxon>
        <taxon>Gammaproteobacteria</taxon>
        <taxon>Enterobacterales</taxon>
        <taxon>Enterobacteriaceae</taxon>
        <taxon>Cronobacter</taxon>
    </lineage>
</organism>
<gene>
    <name evidence="1" type="ORF">P262_00532</name>
</gene>
<dbReference type="EMBL" id="CP006731">
    <property type="protein sequence ID" value="AHB68748.1"/>
    <property type="molecule type" value="Genomic_DNA"/>
</dbReference>
<evidence type="ECO:0000313" key="1">
    <source>
        <dbReference type="EMBL" id="AHB68748.1"/>
    </source>
</evidence>
<proteinExistence type="predicted"/>
<dbReference type="HOGENOM" id="CLU_3308290_0_0_6"/>
<dbReference type="AlphaFoldDB" id="V5TUE7"/>
<sequence>MRKHEAFLYAASVMLNASEQNKRLEADFHIAPERSENSW</sequence>
<reference evidence="1 2" key="1">
    <citation type="journal article" date="2014" name="Genome Announc.">
        <title>Complete Genome Sequence of Cronobacter sakazakii Strain CMCC 45402.</title>
        <authorList>
            <person name="Zhao Z."/>
            <person name="Wang L."/>
            <person name="Wang B."/>
            <person name="Liang H."/>
            <person name="Ye Q."/>
            <person name="Zeng M."/>
        </authorList>
    </citation>
    <scope>NUCLEOTIDE SEQUENCE [LARGE SCALE GENOMIC DNA]</scope>
    <source>
        <strain evidence="2">45402</strain>
    </source>
</reference>
<evidence type="ECO:0000313" key="2">
    <source>
        <dbReference type="Proteomes" id="UP000018545"/>
    </source>
</evidence>
<dbReference type="PATRIC" id="fig|1401659.3.peg.380"/>
<protein>
    <submittedName>
        <fullName evidence="1">Uncharacterized protein</fullName>
    </submittedName>
</protein>